<evidence type="ECO:0000313" key="2">
    <source>
        <dbReference type="EMBL" id="MBF9237791.1"/>
    </source>
</evidence>
<proteinExistence type="predicted"/>
<organism evidence="2 3">
    <name type="scientific">Hymenobacter jeongseonensis</name>
    <dbReference type="NCBI Taxonomy" id="2791027"/>
    <lineage>
        <taxon>Bacteria</taxon>
        <taxon>Pseudomonadati</taxon>
        <taxon>Bacteroidota</taxon>
        <taxon>Cytophagia</taxon>
        <taxon>Cytophagales</taxon>
        <taxon>Hymenobacteraceae</taxon>
        <taxon>Hymenobacter</taxon>
    </lineage>
</organism>
<dbReference type="EMBL" id="JADQDQ010000004">
    <property type="protein sequence ID" value="MBF9237791.1"/>
    <property type="molecule type" value="Genomic_DNA"/>
</dbReference>
<sequence>MICSLQWSLAALLVVLLPHMALGTAQTPDRLIYRGDTLLLHSNPLEQWLDELPQRPPELKGVGTNCWRGYEAMWQLENDQLYLVAVQPCGGKAISPAVLHQWFPFDAPHRIVASWVTGQLDVVLGKLLHYEPMGYASIYEKDWLLRFGQGKLVGQQTFDNRGCQVFPSSAGKEFQKQLYQAINWRKVPKQGAQVPRRVFIQFQPDSTGRNCRVVLVKGTGMPYDSLAMTAARAVAAATEWGACYRFGRWQQWDWTAPIVFDQANRRR</sequence>
<protein>
    <recommendedName>
        <fullName evidence="4">TonB C-terminal domain-containing protein</fullName>
    </recommendedName>
</protein>
<dbReference type="Proteomes" id="UP000597617">
    <property type="component" value="Unassembled WGS sequence"/>
</dbReference>
<evidence type="ECO:0000256" key="1">
    <source>
        <dbReference type="SAM" id="SignalP"/>
    </source>
</evidence>
<evidence type="ECO:0008006" key="4">
    <source>
        <dbReference type="Google" id="ProtNLM"/>
    </source>
</evidence>
<keyword evidence="1" id="KW-0732">Signal</keyword>
<feature type="signal peptide" evidence="1">
    <location>
        <begin position="1"/>
        <end position="21"/>
    </location>
</feature>
<reference evidence="2 3" key="1">
    <citation type="submission" date="2020-11" db="EMBL/GenBank/DDBJ databases">
        <authorList>
            <person name="Kim M.K."/>
        </authorList>
    </citation>
    <scope>NUCLEOTIDE SEQUENCE [LARGE SCALE GENOMIC DNA]</scope>
    <source>
        <strain evidence="2 3">BT683</strain>
    </source>
</reference>
<keyword evidence="3" id="KW-1185">Reference proteome</keyword>
<accession>A0ABS0IHH6</accession>
<name>A0ABS0IHH6_9BACT</name>
<gene>
    <name evidence="2" type="ORF">I2I05_10330</name>
</gene>
<dbReference type="RefSeq" id="WP_196282174.1">
    <property type="nucleotide sequence ID" value="NZ_JADQDQ010000004.1"/>
</dbReference>
<comment type="caution">
    <text evidence="2">The sequence shown here is derived from an EMBL/GenBank/DDBJ whole genome shotgun (WGS) entry which is preliminary data.</text>
</comment>
<evidence type="ECO:0000313" key="3">
    <source>
        <dbReference type="Proteomes" id="UP000597617"/>
    </source>
</evidence>
<feature type="chain" id="PRO_5046895989" description="TonB C-terminal domain-containing protein" evidence="1">
    <location>
        <begin position="22"/>
        <end position="267"/>
    </location>
</feature>